<protein>
    <submittedName>
        <fullName evidence="1">Uncharacterized protein</fullName>
    </submittedName>
</protein>
<dbReference type="EMBL" id="JAADJZ010000021">
    <property type="protein sequence ID" value="KAF2867813.1"/>
    <property type="molecule type" value="Genomic_DNA"/>
</dbReference>
<accession>A0A7C8I5K2</accession>
<dbReference type="PROSITE" id="PS51257">
    <property type="entry name" value="PROKAR_LIPOPROTEIN"/>
    <property type="match status" value="1"/>
</dbReference>
<gene>
    <name evidence="1" type="ORF">BDV95DRAFT_162451</name>
</gene>
<sequence>MLPALRSTPQGDVDYLLASAELPAHGPPASSACSNTGLHRTNLTLTLAPSLPPQALTLLRPLTTSLVPRPLSLAVSCCPPCRAEAMPPRPNCPGRCLPVCDSALGPRRATTFAAASAII</sequence>
<evidence type="ECO:0000313" key="1">
    <source>
        <dbReference type="EMBL" id="KAF2867813.1"/>
    </source>
</evidence>
<evidence type="ECO:0000313" key="2">
    <source>
        <dbReference type="Proteomes" id="UP000481861"/>
    </source>
</evidence>
<dbReference type="Proteomes" id="UP000481861">
    <property type="component" value="Unassembled WGS sequence"/>
</dbReference>
<reference evidence="1 2" key="1">
    <citation type="submission" date="2020-01" db="EMBL/GenBank/DDBJ databases">
        <authorList>
            <consortium name="DOE Joint Genome Institute"/>
            <person name="Haridas S."/>
            <person name="Albert R."/>
            <person name="Binder M."/>
            <person name="Bloem J."/>
            <person name="Labutti K."/>
            <person name="Salamov A."/>
            <person name="Andreopoulos B."/>
            <person name="Baker S.E."/>
            <person name="Barry K."/>
            <person name="Bills G."/>
            <person name="Bluhm B.H."/>
            <person name="Cannon C."/>
            <person name="Castanera R."/>
            <person name="Culley D.E."/>
            <person name="Daum C."/>
            <person name="Ezra D."/>
            <person name="Gonzalez J.B."/>
            <person name="Henrissat B."/>
            <person name="Kuo A."/>
            <person name="Liang C."/>
            <person name="Lipzen A."/>
            <person name="Lutzoni F."/>
            <person name="Magnuson J."/>
            <person name="Mondo S."/>
            <person name="Nolan M."/>
            <person name="Ohm R."/>
            <person name="Pangilinan J."/>
            <person name="Park H.-J.H."/>
            <person name="Ramirez L."/>
            <person name="Alfaro M."/>
            <person name="Sun H."/>
            <person name="Tritt A."/>
            <person name="Yoshinaga Y."/>
            <person name="Zwiers L.-H.L."/>
            <person name="Turgeon B.G."/>
            <person name="Goodwin S.B."/>
            <person name="Spatafora J.W."/>
            <person name="Crous P.W."/>
            <person name="Grigoriev I.V."/>
        </authorList>
    </citation>
    <scope>NUCLEOTIDE SEQUENCE [LARGE SCALE GENOMIC DNA]</scope>
    <source>
        <strain evidence="1 2">CBS 611.86</strain>
    </source>
</reference>
<proteinExistence type="predicted"/>
<keyword evidence="2" id="KW-1185">Reference proteome</keyword>
<dbReference type="AlphaFoldDB" id="A0A7C8I5K2"/>
<organism evidence="1 2">
    <name type="scientific">Massariosphaeria phaeospora</name>
    <dbReference type="NCBI Taxonomy" id="100035"/>
    <lineage>
        <taxon>Eukaryota</taxon>
        <taxon>Fungi</taxon>
        <taxon>Dikarya</taxon>
        <taxon>Ascomycota</taxon>
        <taxon>Pezizomycotina</taxon>
        <taxon>Dothideomycetes</taxon>
        <taxon>Pleosporomycetidae</taxon>
        <taxon>Pleosporales</taxon>
        <taxon>Pleosporales incertae sedis</taxon>
        <taxon>Massariosphaeria</taxon>
    </lineage>
</organism>
<comment type="caution">
    <text evidence="1">The sequence shown here is derived from an EMBL/GenBank/DDBJ whole genome shotgun (WGS) entry which is preliminary data.</text>
</comment>
<name>A0A7C8I5K2_9PLEO</name>